<organism evidence="10 11">
    <name type="scientific">Oceanobacillus sojae</name>
    <dbReference type="NCBI Taxonomy" id="582851"/>
    <lineage>
        <taxon>Bacteria</taxon>
        <taxon>Bacillati</taxon>
        <taxon>Bacillota</taxon>
        <taxon>Bacilli</taxon>
        <taxon>Bacillales</taxon>
        <taxon>Bacillaceae</taxon>
        <taxon>Oceanobacillus</taxon>
    </lineage>
</organism>
<dbReference type="PRINTS" id="PR00326">
    <property type="entry name" value="GTP1OBG"/>
</dbReference>
<comment type="subcellular location">
    <subcellularLocation>
        <location evidence="6">Cytoplasm</location>
    </subcellularLocation>
    <text evidence="6">May associate with membranes.</text>
</comment>
<dbReference type="InterPro" id="IPR032305">
    <property type="entry name" value="GTP-bd_M"/>
</dbReference>
<evidence type="ECO:0000256" key="5">
    <source>
        <dbReference type="ARBA" id="ARBA00023134"/>
    </source>
</evidence>
<feature type="binding site" evidence="7">
    <location>
        <begin position="336"/>
        <end position="338"/>
    </location>
    <ligand>
        <name>GTP</name>
        <dbReference type="ChEBI" id="CHEBI:37565"/>
    </ligand>
</feature>
<dbReference type="AlphaFoldDB" id="A0A511ZDD4"/>
<comment type="function">
    <text evidence="6">GTPase that associates with the 50S ribosomal subunit and may have a role during protein synthesis or ribosome biogenesis.</text>
</comment>
<dbReference type="GO" id="GO:0003924">
    <property type="term" value="F:GTPase activity"/>
    <property type="evidence" value="ECO:0007669"/>
    <property type="project" value="UniProtKB-UniRule"/>
</dbReference>
<dbReference type="InterPro" id="IPR027417">
    <property type="entry name" value="P-loop_NTPase"/>
</dbReference>
<comment type="similarity">
    <text evidence="6">Belongs to the TRAFAC class OBG-HflX-like GTPase superfamily. HflX GTPase family.</text>
</comment>
<dbReference type="InterPro" id="IPR030394">
    <property type="entry name" value="G_HFLX_dom"/>
</dbReference>
<dbReference type="HAMAP" id="MF_00900">
    <property type="entry name" value="GTPase_HflX"/>
    <property type="match status" value="1"/>
</dbReference>
<dbReference type="Gene3D" id="3.40.50.11060">
    <property type="entry name" value="GTPase HflX, N-terminal domain"/>
    <property type="match status" value="1"/>
</dbReference>
<keyword evidence="3 6" id="KW-0547">Nucleotide-binding</keyword>
<feature type="binding site" evidence="7">
    <location>
        <begin position="315"/>
        <end position="318"/>
    </location>
    <ligand>
        <name>GTP</name>
        <dbReference type="ChEBI" id="CHEBI:37565"/>
    </ligand>
</feature>
<feature type="domain" description="Hflx-type G" evidence="9">
    <location>
        <begin position="196"/>
        <end position="358"/>
    </location>
</feature>
<proteinExistence type="inferred from homology"/>
<evidence type="ECO:0000313" key="10">
    <source>
        <dbReference type="EMBL" id="GEN85453.1"/>
    </source>
</evidence>
<dbReference type="Pfam" id="PF13167">
    <property type="entry name" value="GTP-bdg_N"/>
    <property type="match status" value="1"/>
</dbReference>
<dbReference type="PANTHER" id="PTHR10229">
    <property type="entry name" value="GTP-BINDING PROTEIN HFLX"/>
    <property type="match status" value="1"/>
</dbReference>
<dbReference type="Proteomes" id="UP000321558">
    <property type="component" value="Unassembled WGS sequence"/>
</dbReference>
<feature type="binding site" evidence="8">
    <location>
        <position position="229"/>
    </location>
    <ligand>
        <name>Mg(2+)</name>
        <dbReference type="ChEBI" id="CHEBI:18420"/>
    </ligand>
</feature>
<keyword evidence="2 8" id="KW-0479">Metal-binding</keyword>
<evidence type="ECO:0000256" key="7">
    <source>
        <dbReference type="PIRSR" id="PIRSR006809-1"/>
    </source>
</evidence>
<evidence type="ECO:0000256" key="3">
    <source>
        <dbReference type="ARBA" id="ARBA00022741"/>
    </source>
</evidence>
<dbReference type="Pfam" id="PF16360">
    <property type="entry name" value="GTP-bdg_M"/>
    <property type="match status" value="1"/>
</dbReference>
<name>A0A511ZDD4_9BACI</name>
<dbReference type="InterPro" id="IPR025121">
    <property type="entry name" value="GTPase_HflX_N"/>
</dbReference>
<dbReference type="CDD" id="cd01878">
    <property type="entry name" value="HflX"/>
    <property type="match status" value="1"/>
</dbReference>
<keyword evidence="11" id="KW-1185">Reference proteome</keyword>
<dbReference type="GO" id="GO:0046872">
    <property type="term" value="F:metal ion binding"/>
    <property type="evidence" value="ECO:0007669"/>
    <property type="project" value="UniProtKB-KW"/>
</dbReference>
<keyword evidence="4 8" id="KW-0460">Magnesium</keyword>
<evidence type="ECO:0000256" key="2">
    <source>
        <dbReference type="ARBA" id="ARBA00022723"/>
    </source>
</evidence>
<dbReference type="PROSITE" id="PS51705">
    <property type="entry name" value="G_HFLX"/>
    <property type="match status" value="1"/>
</dbReference>
<dbReference type="InterPro" id="IPR042108">
    <property type="entry name" value="GTPase_HflX_N_sf"/>
</dbReference>
<dbReference type="Gene3D" id="3.40.50.300">
    <property type="entry name" value="P-loop containing nucleotide triphosphate hydrolases"/>
    <property type="match status" value="1"/>
</dbReference>
<dbReference type="SUPFAM" id="SSF52540">
    <property type="entry name" value="P-loop containing nucleoside triphosphate hydrolases"/>
    <property type="match status" value="1"/>
</dbReference>
<dbReference type="OrthoDB" id="9812272at2"/>
<protein>
    <recommendedName>
        <fullName evidence="6">GTPase HflX</fullName>
    </recommendedName>
    <alternativeName>
        <fullName evidence="6">GTP-binding protein HflX</fullName>
    </alternativeName>
</protein>
<dbReference type="EMBL" id="BJYM01000001">
    <property type="protein sequence ID" value="GEN85453.1"/>
    <property type="molecule type" value="Genomic_DNA"/>
</dbReference>
<comment type="cofactor">
    <cofactor evidence="8">
        <name>Mg(2+)</name>
        <dbReference type="ChEBI" id="CHEBI:18420"/>
    </cofactor>
</comment>
<keyword evidence="1 6" id="KW-0963">Cytoplasm</keyword>
<feature type="binding site" evidence="7">
    <location>
        <begin position="202"/>
        <end position="209"/>
    </location>
    <ligand>
        <name>GTP</name>
        <dbReference type="ChEBI" id="CHEBI:37565"/>
    </ligand>
</feature>
<keyword evidence="5 6" id="KW-0342">GTP-binding</keyword>
<gene>
    <name evidence="6 10" type="primary">hflX</name>
    <name evidence="10" type="ORF">OSO01_01920</name>
</gene>
<comment type="caution">
    <text evidence="10">The sequence shown here is derived from an EMBL/GenBank/DDBJ whole genome shotgun (WGS) entry which is preliminary data.</text>
</comment>
<dbReference type="GO" id="GO:0005737">
    <property type="term" value="C:cytoplasm"/>
    <property type="evidence" value="ECO:0007669"/>
    <property type="project" value="UniProtKB-SubCell"/>
</dbReference>
<dbReference type="InterPro" id="IPR016496">
    <property type="entry name" value="GTPase_HflX"/>
</dbReference>
<dbReference type="FunFam" id="3.40.50.11060:FF:000001">
    <property type="entry name" value="GTPase HflX"/>
    <property type="match status" value="1"/>
</dbReference>
<dbReference type="Pfam" id="PF01926">
    <property type="entry name" value="MMR_HSR1"/>
    <property type="match status" value="1"/>
</dbReference>
<evidence type="ECO:0000256" key="4">
    <source>
        <dbReference type="ARBA" id="ARBA00022842"/>
    </source>
</evidence>
<feature type="binding site" evidence="7">
    <location>
        <begin position="227"/>
        <end position="231"/>
    </location>
    <ligand>
        <name>GTP</name>
        <dbReference type="ChEBI" id="CHEBI:37565"/>
    </ligand>
</feature>
<dbReference type="InterPro" id="IPR006073">
    <property type="entry name" value="GTP-bd"/>
</dbReference>
<feature type="binding site" evidence="7">
    <location>
        <begin position="249"/>
        <end position="252"/>
    </location>
    <ligand>
        <name>GTP</name>
        <dbReference type="ChEBI" id="CHEBI:37565"/>
    </ligand>
</feature>
<dbReference type="FunFam" id="3.40.50.300:FF:000173">
    <property type="entry name" value="GTPase HflX"/>
    <property type="match status" value="1"/>
</dbReference>
<evidence type="ECO:0000256" key="1">
    <source>
        <dbReference type="ARBA" id="ARBA00022490"/>
    </source>
</evidence>
<dbReference type="STRING" id="582851.GCA_900162665_02426"/>
<dbReference type="PIRSF" id="PIRSF006809">
    <property type="entry name" value="GTP-binding_hflX_prd"/>
    <property type="match status" value="1"/>
</dbReference>
<reference evidence="10 11" key="1">
    <citation type="submission" date="2019-07" db="EMBL/GenBank/DDBJ databases">
        <title>Whole genome shotgun sequence of Oceanobacillus sojae NBRC 105379.</title>
        <authorList>
            <person name="Hosoyama A."/>
            <person name="Uohara A."/>
            <person name="Ohji S."/>
            <person name="Ichikawa N."/>
        </authorList>
    </citation>
    <scope>NUCLEOTIDE SEQUENCE [LARGE SCALE GENOMIC DNA]</scope>
    <source>
        <strain evidence="10 11">NBRC 105379</strain>
    </source>
</reference>
<dbReference type="Gene3D" id="6.10.250.2860">
    <property type="match status" value="1"/>
</dbReference>
<evidence type="ECO:0000256" key="6">
    <source>
        <dbReference type="HAMAP-Rule" id="MF_00900"/>
    </source>
</evidence>
<dbReference type="NCBIfam" id="TIGR03156">
    <property type="entry name" value="GTP_HflX"/>
    <property type="match status" value="1"/>
</dbReference>
<comment type="subunit">
    <text evidence="6">Monomer. Associates with the 50S ribosomal subunit.</text>
</comment>
<sequence length="413" mass="47118">MTLENVLVISVNQSQKPERQFQSSLDELISLCKTAGGRVQHVITQNRDRVHPATYIGEGKLQEVARIVETEEIDLVVANNELSAGQVRNLADVLDVRVLDRSQLILDIFAMRAQTKEGKLQVELAQLEYLLPRLHGQGANLSRLGGGIGTRGPGETKLETDRRHIERRIYDIKRRFQLVVKQRDQYRKRRRANDVFQIAIVGYTNAGKSTIFNRLTNSQSLEEDQLFATLDPLTRRIQLPSGLKSLITDTVGFIQDLPTALIAAFKSTLEEVREADFLLHIVDISDPDLSQQQETVRKLLTELDAGHIPVLTVYNKKDQLKADFFFANQFPNIQISALKEEDLQTLLAKIEEVLKEEWDLFDIVLDSSEGDLIYQLQSAALVVKKELLEETNQFHVQGYVRKDHPFHRFVEEK</sequence>
<evidence type="ECO:0000313" key="11">
    <source>
        <dbReference type="Proteomes" id="UP000321558"/>
    </source>
</evidence>
<evidence type="ECO:0000259" key="9">
    <source>
        <dbReference type="PROSITE" id="PS51705"/>
    </source>
</evidence>
<evidence type="ECO:0000256" key="8">
    <source>
        <dbReference type="PIRSR" id="PIRSR006809-2"/>
    </source>
</evidence>
<dbReference type="GO" id="GO:0005525">
    <property type="term" value="F:GTP binding"/>
    <property type="evidence" value="ECO:0007669"/>
    <property type="project" value="UniProtKB-UniRule"/>
</dbReference>
<accession>A0A511ZDD4</accession>
<dbReference type="RefSeq" id="WP_147207862.1">
    <property type="nucleotide sequence ID" value="NZ_BJYM01000001.1"/>
</dbReference>
<feature type="binding site" evidence="8">
    <location>
        <position position="209"/>
    </location>
    <ligand>
        <name>Mg(2+)</name>
        <dbReference type="ChEBI" id="CHEBI:18420"/>
    </ligand>
</feature>
<dbReference type="PANTHER" id="PTHR10229:SF0">
    <property type="entry name" value="GTP-BINDING PROTEIN 6-RELATED"/>
    <property type="match status" value="1"/>
</dbReference>
<dbReference type="GO" id="GO:0043022">
    <property type="term" value="F:ribosome binding"/>
    <property type="evidence" value="ECO:0007669"/>
    <property type="project" value="TreeGrafter"/>
</dbReference>